<dbReference type="OrthoDB" id="6086450at2759"/>
<protein>
    <submittedName>
        <fullName evidence="2">Uncharacterized protein</fullName>
    </submittedName>
</protein>
<feature type="transmembrane region" description="Helical" evidence="1">
    <location>
        <begin position="75"/>
        <end position="100"/>
    </location>
</feature>
<organism evidence="2 3">
    <name type="scientific">Magallana gigas</name>
    <name type="common">Pacific oyster</name>
    <name type="synonym">Crassostrea gigas</name>
    <dbReference type="NCBI Taxonomy" id="29159"/>
    <lineage>
        <taxon>Eukaryota</taxon>
        <taxon>Metazoa</taxon>
        <taxon>Spiralia</taxon>
        <taxon>Lophotrochozoa</taxon>
        <taxon>Mollusca</taxon>
        <taxon>Bivalvia</taxon>
        <taxon>Autobranchia</taxon>
        <taxon>Pteriomorphia</taxon>
        <taxon>Ostreida</taxon>
        <taxon>Ostreoidea</taxon>
        <taxon>Ostreidae</taxon>
        <taxon>Magallana</taxon>
    </lineage>
</organism>
<keyword evidence="1" id="KW-1133">Transmembrane helix</keyword>
<evidence type="ECO:0000313" key="2">
    <source>
        <dbReference type="EnsemblMetazoa" id="G5098.5:cds"/>
    </source>
</evidence>
<dbReference type="EnsemblMetazoa" id="G5098.4">
    <property type="protein sequence ID" value="G5098.4:cds"/>
    <property type="gene ID" value="G5098"/>
</dbReference>
<dbReference type="Gene3D" id="1.20.140.150">
    <property type="match status" value="1"/>
</dbReference>
<keyword evidence="1" id="KW-0812">Transmembrane</keyword>
<sequence length="189" mass="20383">MFGTQKISTGAQVLGMLSPLFLTISLVLILVGIGLPYWLIYGGTSYGIFQICASSVTSCSFSITELGTSHPDSVLHWNIMISMAVIGGFFLFISEILIFIYPCKKEINHCKLGLGAVSCFFCFVGALLILAVVGMMIGTASVSVTDVTSVSFATTDYLGWSLYVSFSGAIFAVFTGFLFSIHLFLACYY</sequence>
<dbReference type="Proteomes" id="UP000005408">
    <property type="component" value="Unassembled WGS sequence"/>
</dbReference>
<name>A0A8W8NBE4_MAGGI</name>
<feature type="transmembrane region" description="Helical" evidence="1">
    <location>
        <begin position="112"/>
        <end position="137"/>
    </location>
</feature>
<evidence type="ECO:0000256" key="1">
    <source>
        <dbReference type="SAM" id="Phobius"/>
    </source>
</evidence>
<evidence type="ECO:0000313" key="3">
    <source>
        <dbReference type="Proteomes" id="UP000005408"/>
    </source>
</evidence>
<reference evidence="2" key="1">
    <citation type="submission" date="2022-08" db="UniProtKB">
        <authorList>
            <consortium name="EnsemblMetazoa"/>
        </authorList>
    </citation>
    <scope>IDENTIFICATION</scope>
    <source>
        <strain evidence="2">05x7-T-G4-1.051#20</strain>
    </source>
</reference>
<keyword evidence="1" id="KW-0472">Membrane</keyword>
<dbReference type="EnsemblMetazoa" id="G5098.5">
    <property type="protein sequence ID" value="G5098.5:cds"/>
    <property type="gene ID" value="G5098"/>
</dbReference>
<dbReference type="EnsemblMetazoa" id="G5098.3">
    <property type="protein sequence ID" value="G5098.3:cds"/>
    <property type="gene ID" value="G5098"/>
</dbReference>
<feature type="transmembrane region" description="Helical" evidence="1">
    <location>
        <begin position="157"/>
        <end position="185"/>
    </location>
</feature>
<keyword evidence="3" id="KW-1185">Reference proteome</keyword>
<dbReference type="AlphaFoldDB" id="A0A8W8NBE4"/>
<accession>A0A8W8NBE4</accession>
<dbReference type="OMA" id="IFIYPCK"/>
<proteinExistence type="predicted"/>
<feature type="transmembrane region" description="Helical" evidence="1">
    <location>
        <begin position="20"/>
        <end position="39"/>
    </location>
</feature>